<dbReference type="RefSeq" id="WP_062423025.1">
    <property type="nucleotide sequence ID" value="NZ_BBYA01000012.1"/>
</dbReference>
<dbReference type="EMBL" id="LGCK01000004">
    <property type="protein sequence ID" value="KPL74053.1"/>
    <property type="molecule type" value="Genomic_DNA"/>
</dbReference>
<organism evidence="1 2">
    <name type="scientific">Leptolinea tardivitalis</name>
    <dbReference type="NCBI Taxonomy" id="229920"/>
    <lineage>
        <taxon>Bacteria</taxon>
        <taxon>Bacillati</taxon>
        <taxon>Chloroflexota</taxon>
        <taxon>Anaerolineae</taxon>
        <taxon>Anaerolineales</taxon>
        <taxon>Anaerolineaceae</taxon>
        <taxon>Leptolinea</taxon>
    </lineage>
</organism>
<evidence type="ECO:0000313" key="2">
    <source>
        <dbReference type="Proteomes" id="UP000050430"/>
    </source>
</evidence>
<keyword evidence="2" id="KW-1185">Reference proteome</keyword>
<evidence type="ECO:0000313" key="1">
    <source>
        <dbReference type="EMBL" id="KPL74053.1"/>
    </source>
</evidence>
<dbReference type="AlphaFoldDB" id="A0A0P6WZR1"/>
<proteinExistence type="predicted"/>
<dbReference type="OrthoDB" id="164133at2"/>
<dbReference type="Proteomes" id="UP000050430">
    <property type="component" value="Unassembled WGS sequence"/>
</dbReference>
<accession>A0A0P6WZR1</accession>
<comment type="caution">
    <text evidence="1">The sequence shown here is derived from an EMBL/GenBank/DDBJ whole genome shotgun (WGS) entry which is preliminary data.</text>
</comment>
<gene>
    <name evidence="1" type="ORF">ADM99_02130</name>
</gene>
<name>A0A0P6WZR1_9CHLR</name>
<sequence>MDDVRRYRVLIPGELRAADIDAFCVPGYQIKPEDGGNTGLYFQTDQAGMIGLIRHLHGIGLVLLSIEILSQEN</sequence>
<protein>
    <submittedName>
        <fullName evidence="1">Uncharacterized protein</fullName>
    </submittedName>
</protein>
<reference evidence="1 2" key="1">
    <citation type="submission" date="2015-07" db="EMBL/GenBank/DDBJ databases">
        <title>Genome sequence of Leptolinea tardivitalis DSM 16556.</title>
        <authorList>
            <person name="Hemp J."/>
            <person name="Ward L.M."/>
            <person name="Pace L.A."/>
            <person name="Fischer W.W."/>
        </authorList>
    </citation>
    <scope>NUCLEOTIDE SEQUENCE [LARGE SCALE GENOMIC DNA]</scope>
    <source>
        <strain evidence="1 2">YMTK-2</strain>
    </source>
</reference>